<proteinExistence type="predicted"/>
<evidence type="ECO:0000259" key="5">
    <source>
        <dbReference type="PROSITE" id="PS51352"/>
    </source>
</evidence>
<evidence type="ECO:0000256" key="1">
    <source>
        <dbReference type="ARBA" id="ARBA00004196"/>
    </source>
</evidence>
<keyword evidence="7" id="KW-1185">Reference proteome</keyword>
<dbReference type="PANTHER" id="PTHR42852:SF6">
    <property type="entry name" value="THIOL:DISULFIDE INTERCHANGE PROTEIN DSBE"/>
    <property type="match status" value="1"/>
</dbReference>
<accession>A0A137RLE9</accession>
<keyword evidence="3" id="KW-1015">Disulfide bond</keyword>
<dbReference type="AlphaFoldDB" id="A0A137RLE9"/>
<dbReference type="GO" id="GO:0017004">
    <property type="term" value="P:cytochrome complex assembly"/>
    <property type="evidence" value="ECO:0007669"/>
    <property type="project" value="UniProtKB-KW"/>
</dbReference>
<feature type="domain" description="Thioredoxin" evidence="5">
    <location>
        <begin position="229"/>
        <end position="371"/>
    </location>
</feature>
<dbReference type="Pfam" id="PF00578">
    <property type="entry name" value="AhpC-TSA"/>
    <property type="match status" value="1"/>
</dbReference>
<organism evidence="6 7">
    <name type="scientific">Aequorivita aquimaris</name>
    <dbReference type="NCBI Taxonomy" id="1548749"/>
    <lineage>
        <taxon>Bacteria</taxon>
        <taxon>Pseudomonadati</taxon>
        <taxon>Bacteroidota</taxon>
        <taxon>Flavobacteriia</taxon>
        <taxon>Flavobacteriales</taxon>
        <taxon>Flavobacteriaceae</taxon>
        <taxon>Aequorivita</taxon>
    </lineage>
</organism>
<dbReference type="GO" id="GO:0016209">
    <property type="term" value="F:antioxidant activity"/>
    <property type="evidence" value="ECO:0007669"/>
    <property type="project" value="InterPro"/>
</dbReference>
<dbReference type="CDD" id="cd02966">
    <property type="entry name" value="TlpA_like_family"/>
    <property type="match status" value="1"/>
</dbReference>
<dbReference type="SUPFAM" id="SSF52833">
    <property type="entry name" value="Thioredoxin-like"/>
    <property type="match status" value="1"/>
</dbReference>
<dbReference type="InterPro" id="IPR013766">
    <property type="entry name" value="Thioredoxin_domain"/>
</dbReference>
<dbReference type="Proteomes" id="UP000070138">
    <property type="component" value="Unassembled WGS sequence"/>
</dbReference>
<evidence type="ECO:0000256" key="4">
    <source>
        <dbReference type="ARBA" id="ARBA00023284"/>
    </source>
</evidence>
<dbReference type="PANTHER" id="PTHR42852">
    <property type="entry name" value="THIOL:DISULFIDE INTERCHANGE PROTEIN DSBE"/>
    <property type="match status" value="1"/>
</dbReference>
<dbReference type="Pfam" id="PF14289">
    <property type="entry name" value="DUF4369"/>
    <property type="match status" value="1"/>
</dbReference>
<dbReference type="EMBL" id="JRWG01000001">
    <property type="protein sequence ID" value="KXO00987.1"/>
    <property type="molecule type" value="Genomic_DNA"/>
</dbReference>
<name>A0A137RLE9_9FLAO</name>
<evidence type="ECO:0000256" key="2">
    <source>
        <dbReference type="ARBA" id="ARBA00022748"/>
    </source>
</evidence>
<sequence>MRLILALLLTISLISCNKDTNSYKLEGDAIGFADGTEMYLYTLENKQPKLLDTITINQGKFSATYPNKENSSLNFLRVNEVQGSVLFFPENVDMKATIYKDSIQASRVSGGKQNEAYTEFVNKMTVFNKRKQESMERFRAAKQTNDTGAIAQIQSQNLNILAEETEYKKEFLENNNNTLFAAMLISEMVGRQDLTPAEASAYLEKMDPKLASTEIVKDLKTNLEAMKKAEIGNAAPNFSAPTPTGEMMSLKDALGKYTIIDFWASWCRPCRIENPNVVKVYNQYHDKGLNIISVSLDKEGQKDKWLQAIQDDKMDWYHVSNLQFWQDPIAQQYNVRSIPATFLLDENGIIIDKNLRGAALEAKIATLLGGE</sequence>
<dbReference type="GO" id="GO:0016491">
    <property type="term" value="F:oxidoreductase activity"/>
    <property type="evidence" value="ECO:0007669"/>
    <property type="project" value="InterPro"/>
</dbReference>
<dbReference type="OrthoDB" id="1069091at2"/>
<dbReference type="InterPro" id="IPR000866">
    <property type="entry name" value="AhpC/TSA"/>
</dbReference>
<evidence type="ECO:0000313" key="6">
    <source>
        <dbReference type="EMBL" id="KXO00987.1"/>
    </source>
</evidence>
<dbReference type="PROSITE" id="PS51352">
    <property type="entry name" value="THIOREDOXIN_2"/>
    <property type="match status" value="1"/>
</dbReference>
<dbReference type="InterPro" id="IPR050553">
    <property type="entry name" value="Thioredoxin_ResA/DsbE_sf"/>
</dbReference>
<evidence type="ECO:0000256" key="3">
    <source>
        <dbReference type="ARBA" id="ARBA00023157"/>
    </source>
</evidence>
<comment type="subcellular location">
    <subcellularLocation>
        <location evidence="1">Cell envelope</location>
    </subcellularLocation>
</comment>
<dbReference type="GO" id="GO:0030313">
    <property type="term" value="C:cell envelope"/>
    <property type="evidence" value="ECO:0007669"/>
    <property type="project" value="UniProtKB-SubCell"/>
</dbReference>
<evidence type="ECO:0000313" key="7">
    <source>
        <dbReference type="Proteomes" id="UP000070138"/>
    </source>
</evidence>
<keyword evidence="2" id="KW-0201">Cytochrome c-type biogenesis</keyword>
<dbReference type="STRING" id="1548749.LS48_00460"/>
<dbReference type="PROSITE" id="PS51257">
    <property type="entry name" value="PROKAR_LIPOPROTEIN"/>
    <property type="match status" value="1"/>
</dbReference>
<dbReference type="InterPro" id="IPR036249">
    <property type="entry name" value="Thioredoxin-like_sf"/>
</dbReference>
<protein>
    <recommendedName>
        <fullName evidence="5">Thioredoxin domain-containing protein</fullName>
    </recommendedName>
</protein>
<comment type="caution">
    <text evidence="6">The sequence shown here is derived from an EMBL/GenBank/DDBJ whole genome shotgun (WGS) entry which is preliminary data.</text>
</comment>
<keyword evidence="4" id="KW-0676">Redox-active center</keyword>
<dbReference type="Gene3D" id="3.40.30.10">
    <property type="entry name" value="Glutaredoxin"/>
    <property type="match status" value="1"/>
</dbReference>
<dbReference type="PATRIC" id="fig|1548749.3.peg.102"/>
<dbReference type="InterPro" id="IPR025380">
    <property type="entry name" value="DUF4369"/>
</dbReference>
<reference evidence="7" key="1">
    <citation type="submission" date="2014-10" db="EMBL/GenBank/DDBJ databases">
        <title>Genome sequencing of Vitellibacter sp. D-24.</title>
        <authorList>
            <person name="Thevarajoo S."/>
            <person name="Selvaratnam C."/>
            <person name="Goh K.M."/>
            <person name="Chong C.S."/>
        </authorList>
    </citation>
    <scope>NUCLEOTIDE SEQUENCE [LARGE SCALE GENOMIC DNA]</scope>
    <source>
        <strain evidence="7">D-24</strain>
    </source>
</reference>
<dbReference type="RefSeq" id="WP_062618878.1">
    <property type="nucleotide sequence ID" value="NZ_JRWG01000001.1"/>
</dbReference>
<reference evidence="6 7" key="2">
    <citation type="journal article" date="2016" name="Int. J. Syst. Evol. Microbiol.">
        <title>Vitellibacter aquimaris sp. nov., a marine bacterium isolated from seawater.</title>
        <authorList>
            <person name="Thevarajoo S."/>
            <person name="Selvaratnam C."/>
            <person name="Goh K.M."/>
            <person name="Hong K.W."/>
            <person name="Chan X.Y."/>
            <person name="Chan K.G."/>
            <person name="Chong C.S."/>
        </authorList>
    </citation>
    <scope>NUCLEOTIDE SEQUENCE [LARGE SCALE GENOMIC DNA]</scope>
    <source>
        <strain evidence="6 7">D-24</strain>
    </source>
</reference>
<gene>
    <name evidence="6" type="ORF">LS48_00460</name>
</gene>